<dbReference type="AlphaFoldDB" id="A0A011PQS0"/>
<feature type="transmembrane region" description="Helical" evidence="4">
    <location>
        <begin position="254"/>
        <end position="274"/>
    </location>
</feature>
<organism evidence="5 6">
    <name type="scientific">Candidatus Accumulibacter adjunctus</name>
    <dbReference type="NCBI Taxonomy" id="1454001"/>
    <lineage>
        <taxon>Bacteria</taxon>
        <taxon>Pseudomonadati</taxon>
        <taxon>Pseudomonadota</taxon>
        <taxon>Betaproteobacteria</taxon>
        <taxon>Candidatus Accumulibacter</taxon>
    </lineage>
</organism>
<keyword evidence="6" id="KW-1185">Reference proteome</keyword>
<dbReference type="SUPFAM" id="SSF103473">
    <property type="entry name" value="MFS general substrate transporter"/>
    <property type="match status" value="1"/>
</dbReference>
<evidence type="ECO:0000256" key="1">
    <source>
        <dbReference type="ARBA" id="ARBA00022692"/>
    </source>
</evidence>
<keyword evidence="3 4" id="KW-0472">Membrane</keyword>
<reference evidence="5" key="1">
    <citation type="submission" date="2014-02" db="EMBL/GenBank/DDBJ databases">
        <title>Expanding our view of genomic diversity in Candidatus Accumulibacter clades.</title>
        <authorList>
            <person name="Skennerton C.T."/>
            <person name="Barr J.J."/>
            <person name="Slater F.R."/>
            <person name="Bond P.L."/>
            <person name="Tyson G.W."/>
        </authorList>
    </citation>
    <scope>NUCLEOTIDE SEQUENCE [LARGE SCALE GENOMIC DNA]</scope>
</reference>
<dbReference type="Proteomes" id="UP000020218">
    <property type="component" value="Unassembled WGS sequence"/>
</dbReference>
<dbReference type="EMBL" id="JFAX01000004">
    <property type="protein sequence ID" value="EXI68674.1"/>
    <property type="molecule type" value="Genomic_DNA"/>
</dbReference>
<gene>
    <name evidence="5" type="ORF">AW08_00986</name>
</gene>
<evidence type="ECO:0000313" key="6">
    <source>
        <dbReference type="Proteomes" id="UP000020218"/>
    </source>
</evidence>
<dbReference type="Gene3D" id="1.20.1250.20">
    <property type="entry name" value="MFS general substrate transporter like domains"/>
    <property type="match status" value="1"/>
</dbReference>
<feature type="transmembrane region" description="Helical" evidence="4">
    <location>
        <begin position="345"/>
        <end position="366"/>
    </location>
</feature>
<protein>
    <recommendedName>
        <fullName evidence="7">MFS transporter</fullName>
    </recommendedName>
</protein>
<feature type="transmembrane region" description="Helical" evidence="4">
    <location>
        <begin position="286"/>
        <end position="309"/>
    </location>
</feature>
<keyword evidence="2 4" id="KW-1133">Transmembrane helix</keyword>
<feature type="transmembrane region" description="Helical" evidence="4">
    <location>
        <begin position="215"/>
        <end position="234"/>
    </location>
</feature>
<feature type="transmembrane region" description="Helical" evidence="4">
    <location>
        <begin position="146"/>
        <end position="168"/>
    </location>
</feature>
<dbReference type="Pfam" id="PF07690">
    <property type="entry name" value="MFS_1"/>
    <property type="match status" value="1"/>
</dbReference>
<feature type="transmembrane region" description="Helical" evidence="4">
    <location>
        <begin position="174"/>
        <end position="194"/>
    </location>
</feature>
<feature type="transmembrane region" description="Helical" evidence="4">
    <location>
        <begin position="315"/>
        <end position="333"/>
    </location>
</feature>
<evidence type="ECO:0000256" key="3">
    <source>
        <dbReference type="ARBA" id="ARBA00023136"/>
    </source>
</evidence>
<dbReference type="InterPro" id="IPR036259">
    <property type="entry name" value="MFS_trans_sf"/>
</dbReference>
<feature type="transmembrane region" description="Helical" evidence="4">
    <location>
        <begin position="86"/>
        <end position="106"/>
    </location>
</feature>
<accession>A0A011PQS0</accession>
<evidence type="ECO:0008006" key="7">
    <source>
        <dbReference type="Google" id="ProtNLM"/>
    </source>
</evidence>
<name>A0A011PQS0_9PROT</name>
<dbReference type="GO" id="GO:0022857">
    <property type="term" value="F:transmembrane transporter activity"/>
    <property type="evidence" value="ECO:0007669"/>
    <property type="project" value="InterPro"/>
</dbReference>
<keyword evidence="1 4" id="KW-0812">Transmembrane</keyword>
<evidence type="ECO:0000256" key="4">
    <source>
        <dbReference type="SAM" id="Phobius"/>
    </source>
</evidence>
<evidence type="ECO:0000256" key="2">
    <source>
        <dbReference type="ARBA" id="ARBA00022989"/>
    </source>
</evidence>
<dbReference type="PATRIC" id="fig|1454001.3.peg.933"/>
<dbReference type="InterPro" id="IPR011701">
    <property type="entry name" value="MFS"/>
</dbReference>
<comment type="caution">
    <text evidence="5">The sequence shown here is derived from an EMBL/GenBank/DDBJ whole genome shotgun (WGS) entry which is preliminary data.</text>
</comment>
<evidence type="ECO:0000313" key="5">
    <source>
        <dbReference type="EMBL" id="EXI68674.1"/>
    </source>
</evidence>
<sequence>MTMTTILARASAASRAAWLLAGVEFFFSLGWVVYVIFLPELLARGGVDKRHLPWLLAADQLLFALADWAIGVAVDRARAALRRIGAMLVLLAAVSAVAMLLLPWLASAPPLFLLATAVWVAASAALRAPPYVLLSRHAARAAMPRFAGIQLLGLAVASALAPYLAIVLKGVDPALPFAFSALAVAVTALALVAVERSLPPPQPVAVAVDVDGGRRAQAAGWSVLLLIALLFAFGQQVHTAINSAAQFRRLADPALLPWLLPVFWAGFSIGLLAVGRLVRARGALAVLQGSAAGGALALGCAALAGSLAVLLPSQFIAGALWGCILCTSIGIAAERGDPLQSGRHTGALMATLAVAAMSRLSLAAAGGGTGALLEWLPVAVWVAALALLLRLPRV</sequence>
<feature type="transmembrane region" description="Helical" evidence="4">
    <location>
        <begin position="12"/>
        <end position="34"/>
    </location>
</feature>
<feature type="transmembrane region" description="Helical" evidence="4">
    <location>
        <begin position="112"/>
        <end position="134"/>
    </location>
</feature>
<feature type="transmembrane region" description="Helical" evidence="4">
    <location>
        <begin position="372"/>
        <end position="391"/>
    </location>
</feature>
<proteinExistence type="predicted"/>
<feature type="transmembrane region" description="Helical" evidence="4">
    <location>
        <begin position="54"/>
        <end position="74"/>
    </location>
</feature>